<sequence length="314" mass="35329">MSDFYKLASNILKSILLRKASLVSGTLGNQKIPPTLKRRIEILMSNPKYTDIQILPILHDFFFARGGISHEKSFNPLKAIILKNKTLLSRCYDSLKEKKEFFIPIADPPRIQRYARVNMLKTSVEKVKNIPYLLVFPAGTDLINLDLYKSGEIIFQDKASCFPAFILNPPLGSTIIDACAAPGNKTSHLASIINNTGKIFAYDLDIKRLDILKKQTDFAGCTCIEANCGSFLDIDPYSSSSSKIEYILLDPSCSGSGIVSRSFDLSDSFISNYFEGRNYRYSVKNENFRKQTTDSNRLDNLSNFQVSMLLHAMK</sequence>
<dbReference type="InterPro" id="IPR029063">
    <property type="entry name" value="SAM-dependent_MTases_sf"/>
</dbReference>
<evidence type="ECO:0000256" key="2">
    <source>
        <dbReference type="ARBA" id="ARBA00022679"/>
    </source>
</evidence>
<feature type="binding site" evidence="5">
    <location>
        <position position="250"/>
    </location>
    <ligand>
        <name>S-adenosyl-L-methionine</name>
        <dbReference type="ChEBI" id="CHEBI:59789"/>
    </ligand>
</feature>
<dbReference type="GO" id="GO:0005730">
    <property type="term" value="C:nucleolus"/>
    <property type="evidence" value="ECO:0007669"/>
    <property type="project" value="TreeGrafter"/>
</dbReference>
<keyword evidence="3 5" id="KW-0949">S-adenosyl-L-methionine</keyword>
<keyword evidence="4 5" id="KW-0694">RNA-binding</keyword>
<dbReference type="STRING" id="133381.A0A2T9Y7W8"/>
<keyword evidence="2 5" id="KW-0808">Transferase</keyword>
<dbReference type="OrthoDB" id="435282at2759"/>
<evidence type="ECO:0000259" key="6">
    <source>
        <dbReference type="PROSITE" id="PS51686"/>
    </source>
</evidence>
<reference evidence="7 8" key="1">
    <citation type="journal article" date="2018" name="MBio">
        <title>Comparative Genomics Reveals the Core Gene Toolbox for the Fungus-Insect Symbiosis.</title>
        <authorList>
            <person name="Wang Y."/>
            <person name="Stata M."/>
            <person name="Wang W."/>
            <person name="Stajich J.E."/>
            <person name="White M.M."/>
            <person name="Moncalvo J.M."/>
        </authorList>
    </citation>
    <scope>NUCLEOTIDE SEQUENCE [LARGE SCALE GENOMIC DNA]</scope>
    <source>
        <strain evidence="7 8">SC-DP-2</strain>
    </source>
</reference>
<evidence type="ECO:0000256" key="4">
    <source>
        <dbReference type="ARBA" id="ARBA00022884"/>
    </source>
</evidence>
<protein>
    <recommendedName>
        <fullName evidence="6">SAM-dependent MTase RsmB/NOP-type domain-containing protein</fullName>
    </recommendedName>
</protein>
<dbReference type="PRINTS" id="PR02008">
    <property type="entry name" value="RCMTFAMILY"/>
</dbReference>
<dbReference type="EMBL" id="MBFS01003153">
    <property type="protein sequence ID" value="PVU88440.1"/>
    <property type="molecule type" value="Genomic_DNA"/>
</dbReference>
<dbReference type="PANTHER" id="PTHR22807:SF4">
    <property type="entry name" value="28S RRNA (CYTOSINE-C(5))-METHYLTRANSFERASE"/>
    <property type="match status" value="1"/>
</dbReference>
<dbReference type="Gene3D" id="3.40.50.150">
    <property type="entry name" value="Vaccinia Virus protein VP39"/>
    <property type="match status" value="1"/>
</dbReference>
<dbReference type="SUPFAM" id="SSF53335">
    <property type="entry name" value="S-adenosyl-L-methionine-dependent methyltransferases"/>
    <property type="match status" value="1"/>
</dbReference>
<dbReference type="PANTHER" id="PTHR22807">
    <property type="entry name" value="NOP2 YEAST -RELATED NOL1/NOP2/FMU SUN DOMAIN-CONTAINING"/>
    <property type="match status" value="1"/>
</dbReference>
<gene>
    <name evidence="7" type="ORF">BB560_006372</name>
</gene>
<evidence type="ECO:0000256" key="3">
    <source>
        <dbReference type="ARBA" id="ARBA00022691"/>
    </source>
</evidence>
<comment type="similarity">
    <text evidence="5">Belongs to the class I-like SAM-binding methyltransferase superfamily. RsmB/NOP family.</text>
</comment>
<dbReference type="InterPro" id="IPR023267">
    <property type="entry name" value="RCMT"/>
</dbReference>
<evidence type="ECO:0000313" key="7">
    <source>
        <dbReference type="EMBL" id="PVU88440.1"/>
    </source>
</evidence>
<feature type="domain" description="SAM-dependent MTase RsmB/NOP-type" evidence="6">
    <location>
        <begin position="78"/>
        <end position="314"/>
    </location>
</feature>
<keyword evidence="8" id="KW-1185">Reference proteome</keyword>
<dbReference type="Pfam" id="PF01189">
    <property type="entry name" value="Methyltr_RsmB-F"/>
    <property type="match status" value="1"/>
</dbReference>
<accession>A0A2T9Y7W8</accession>
<evidence type="ECO:0000256" key="1">
    <source>
        <dbReference type="ARBA" id="ARBA00022603"/>
    </source>
</evidence>
<proteinExistence type="inferred from homology"/>
<dbReference type="InterPro" id="IPR049560">
    <property type="entry name" value="MeTrfase_RsmB-F_NOP2_cat"/>
</dbReference>
<comment type="caution">
    <text evidence="7">The sequence shown here is derived from an EMBL/GenBank/DDBJ whole genome shotgun (WGS) entry which is preliminary data.</text>
</comment>
<dbReference type="InterPro" id="IPR001678">
    <property type="entry name" value="MeTrfase_RsmB-F_NOP2_dom"/>
</dbReference>
<organism evidence="7 8">
    <name type="scientific">Smittium megazygosporum</name>
    <dbReference type="NCBI Taxonomy" id="133381"/>
    <lineage>
        <taxon>Eukaryota</taxon>
        <taxon>Fungi</taxon>
        <taxon>Fungi incertae sedis</taxon>
        <taxon>Zoopagomycota</taxon>
        <taxon>Kickxellomycotina</taxon>
        <taxon>Harpellomycetes</taxon>
        <taxon>Harpellales</taxon>
        <taxon>Legeriomycetaceae</taxon>
        <taxon>Smittium</taxon>
    </lineage>
</organism>
<dbReference type="GO" id="GO:0008173">
    <property type="term" value="F:RNA methyltransferase activity"/>
    <property type="evidence" value="ECO:0007669"/>
    <property type="project" value="InterPro"/>
</dbReference>
<feature type="non-terminal residue" evidence="7">
    <location>
        <position position="314"/>
    </location>
</feature>
<comment type="caution">
    <text evidence="5">Lacks conserved residue(s) required for the propagation of feature annotation.</text>
</comment>
<feature type="binding site" evidence="5">
    <location>
        <position position="203"/>
    </location>
    <ligand>
        <name>S-adenosyl-L-methionine</name>
        <dbReference type="ChEBI" id="CHEBI:59789"/>
    </ligand>
</feature>
<feature type="binding site" evidence="5">
    <location>
        <begin position="179"/>
        <end position="185"/>
    </location>
    <ligand>
        <name>S-adenosyl-L-methionine</name>
        <dbReference type="ChEBI" id="CHEBI:59789"/>
    </ligand>
</feature>
<dbReference type="AlphaFoldDB" id="A0A2T9Y7W8"/>
<name>A0A2T9Y7W8_9FUNG</name>
<keyword evidence="1 5" id="KW-0489">Methyltransferase</keyword>
<dbReference type="GO" id="GO:0003723">
    <property type="term" value="F:RNA binding"/>
    <property type="evidence" value="ECO:0007669"/>
    <property type="project" value="UniProtKB-UniRule"/>
</dbReference>
<dbReference type="GO" id="GO:0070475">
    <property type="term" value="P:rRNA base methylation"/>
    <property type="evidence" value="ECO:0007669"/>
    <property type="project" value="TreeGrafter"/>
</dbReference>
<evidence type="ECO:0000313" key="8">
    <source>
        <dbReference type="Proteomes" id="UP000245609"/>
    </source>
</evidence>
<evidence type="ECO:0000256" key="5">
    <source>
        <dbReference type="PROSITE-ProRule" id="PRU01023"/>
    </source>
</evidence>
<dbReference type="PROSITE" id="PS51686">
    <property type="entry name" value="SAM_MT_RSMB_NOP"/>
    <property type="match status" value="1"/>
</dbReference>
<dbReference type="Proteomes" id="UP000245609">
    <property type="component" value="Unassembled WGS sequence"/>
</dbReference>